<evidence type="ECO:0000313" key="2">
    <source>
        <dbReference type="EMBL" id="KAF7285961.1"/>
    </source>
</evidence>
<comment type="caution">
    <text evidence="2">The sequence shown here is derived from an EMBL/GenBank/DDBJ whole genome shotgun (WGS) entry which is preliminary data.</text>
</comment>
<dbReference type="EMBL" id="JAACXV010000039">
    <property type="protein sequence ID" value="KAF7285961.1"/>
    <property type="molecule type" value="Genomic_DNA"/>
</dbReference>
<accession>A0A834MKQ6</accession>
<organism evidence="2 3">
    <name type="scientific">Rhynchophorus ferrugineus</name>
    <name type="common">Red palm weevil</name>
    <name type="synonym">Curculio ferrugineus</name>
    <dbReference type="NCBI Taxonomy" id="354439"/>
    <lineage>
        <taxon>Eukaryota</taxon>
        <taxon>Metazoa</taxon>
        <taxon>Ecdysozoa</taxon>
        <taxon>Arthropoda</taxon>
        <taxon>Hexapoda</taxon>
        <taxon>Insecta</taxon>
        <taxon>Pterygota</taxon>
        <taxon>Neoptera</taxon>
        <taxon>Endopterygota</taxon>
        <taxon>Coleoptera</taxon>
        <taxon>Polyphaga</taxon>
        <taxon>Cucujiformia</taxon>
        <taxon>Curculionidae</taxon>
        <taxon>Dryophthorinae</taxon>
        <taxon>Rhynchophorus</taxon>
    </lineage>
</organism>
<sequence length="68" mass="7367">MLQETKATTKGHSENTDHLTKLCGTVTLGPETSQNGVVEEDATTKEDKSTFNLPSRSSAERNFHVSSS</sequence>
<dbReference type="AlphaFoldDB" id="A0A834MKQ6"/>
<gene>
    <name evidence="2" type="ORF">GWI33_008267</name>
</gene>
<name>A0A834MKQ6_RHYFE</name>
<feature type="compositionally biased region" description="Basic and acidic residues" evidence="1">
    <location>
        <begin position="58"/>
        <end position="68"/>
    </location>
</feature>
<keyword evidence="3" id="KW-1185">Reference proteome</keyword>
<evidence type="ECO:0000256" key="1">
    <source>
        <dbReference type="SAM" id="MobiDB-lite"/>
    </source>
</evidence>
<evidence type="ECO:0000313" key="3">
    <source>
        <dbReference type="Proteomes" id="UP000625711"/>
    </source>
</evidence>
<proteinExistence type="predicted"/>
<dbReference type="Proteomes" id="UP000625711">
    <property type="component" value="Unassembled WGS sequence"/>
</dbReference>
<reference evidence="2" key="1">
    <citation type="submission" date="2020-08" db="EMBL/GenBank/DDBJ databases">
        <title>Genome sequencing and assembly of the red palm weevil Rhynchophorus ferrugineus.</title>
        <authorList>
            <person name="Dias G.B."/>
            <person name="Bergman C.M."/>
            <person name="Manee M."/>
        </authorList>
    </citation>
    <scope>NUCLEOTIDE SEQUENCE</scope>
    <source>
        <strain evidence="2">AA-2017</strain>
        <tissue evidence="2">Whole larva</tissue>
    </source>
</reference>
<protein>
    <submittedName>
        <fullName evidence="2">Uncharacterized protein</fullName>
    </submittedName>
</protein>
<feature type="region of interest" description="Disordered" evidence="1">
    <location>
        <begin position="26"/>
        <end position="68"/>
    </location>
</feature>